<dbReference type="SMART" id="SM00530">
    <property type="entry name" value="HTH_XRE"/>
    <property type="match status" value="1"/>
</dbReference>
<dbReference type="OrthoDB" id="6386497at2"/>
<organism evidence="2 3">
    <name type="scientific">Hahella chejuensis (strain KCTC 2396)</name>
    <dbReference type="NCBI Taxonomy" id="349521"/>
    <lineage>
        <taxon>Bacteria</taxon>
        <taxon>Pseudomonadati</taxon>
        <taxon>Pseudomonadota</taxon>
        <taxon>Gammaproteobacteria</taxon>
        <taxon>Oceanospirillales</taxon>
        <taxon>Hahellaceae</taxon>
        <taxon>Hahella</taxon>
    </lineage>
</organism>
<dbReference type="Proteomes" id="UP000000238">
    <property type="component" value="Chromosome"/>
</dbReference>
<evidence type="ECO:0000313" key="3">
    <source>
        <dbReference type="Proteomes" id="UP000000238"/>
    </source>
</evidence>
<dbReference type="Gene3D" id="1.10.260.40">
    <property type="entry name" value="lambda repressor-like DNA-binding domains"/>
    <property type="match status" value="1"/>
</dbReference>
<dbReference type="SUPFAM" id="SSF47413">
    <property type="entry name" value="lambda repressor-like DNA-binding domains"/>
    <property type="match status" value="1"/>
</dbReference>
<proteinExistence type="predicted"/>
<dbReference type="PROSITE" id="PS50943">
    <property type="entry name" value="HTH_CROC1"/>
    <property type="match status" value="1"/>
</dbReference>
<dbReference type="GO" id="GO:0003677">
    <property type="term" value="F:DNA binding"/>
    <property type="evidence" value="ECO:0007669"/>
    <property type="project" value="InterPro"/>
</dbReference>
<dbReference type="EMBL" id="CP000155">
    <property type="protein sequence ID" value="ABC33018.1"/>
    <property type="molecule type" value="Genomic_DNA"/>
</dbReference>
<sequence>MKPNNDPRYELLISLLKKARKDLGMNQEELSSRLQKYKVFVTRYESGDRKLDLFEVMAICQVLSVNIHELIKRFDKDMPALLEHDERYLDGFCNGFLLAKGYEVSKESVDGCSKE</sequence>
<protein>
    <submittedName>
        <fullName evidence="2">Predicted transcriptional regulator</fullName>
    </submittedName>
</protein>
<name>Q2S8K6_HAHCH</name>
<evidence type="ECO:0000313" key="2">
    <source>
        <dbReference type="EMBL" id="ABC33018.1"/>
    </source>
</evidence>
<dbReference type="KEGG" id="hch:HCH_10030"/>
<dbReference type="AlphaFoldDB" id="Q2S8K6"/>
<dbReference type="InterPro" id="IPR001387">
    <property type="entry name" value="Cro/C1-type_HTH"/>
</dbReference>
<reference evidence="2 3" key="1">
    <citation type="journal article" date="2005" name="Nucleic Acids Res.">
        <title>Genomic blueprint of Hahella chejuensis, a marine microbe producing an algicidal agent.</title>
        <authorList>
            <person name="Jeong H."/>
            <person name="Yim J.H."/>
            <person name="Lee C."/>
            <person name="Choi S.-H."/>
            <person name="Park Y.K."/>
            <person name="Yoon S.H."/>
            <person name="Hur C.-G."/>
            <person name="Kang H.-Y."/>
            <person name="Kim D."/>
            <person name="Lee H.H."/>
            <person name="Park K.H."/>
            <person name="Park S.-H."/>
            <person name="Park H.-S."/>
            <person name="Lee H.K."/>
            <person name="Oh T.K."/>
            <person name="Kim J.F."/>
        </authorList>
    </citation>
    <scope>NUCLEOTIDE SEQUENCE [LARGE SCALE GENOMIC DNA]</scope>
    <source>
        <strain evidence="2 3">KCTC 2396</strain>
    </source>
</reference>
<dbReference type="Pfam" id="PF01381">
    <property type="entry name" value="HTH_3"/>
    <property type="match status" value="1"/>
</dbReference>
<dbReference type="STRING" id="349521.HCH_10030"/>
<dbReference type="eggNOG" id="COG1396">
    <property type="taxonomic scope" value="Bacteria"/>
</dbReference>
<gene>
    <name evidence="2" type="ordered locus">HCH_10030</name>
</gene>
<feature type="domain" description="HTH cro/C1-type" evidence="1">
    <location>
        <begin position="16"/>
        <end position="70"/>
    </location>
</feature>
<keyword evidence="3" id="KW-1185">Reference proteome</keyword>
<dbReference type="InterPro" id="IPR010982">
    <property type="entry name" value="Lambda_DNA-bd_dom_sf"/>
</dbReference>
<dbReference type="CDD" id="cd00093">
    <property type="entry name" value="HTH_XRE"/>
    <property type="match status" value="1"/>
</dbReference>
<accession>Q2S8K6</accession>
<evidence type="ECO:0000259" key="1">
    <source>
        <dbReference type="PROSITE" id="PS50943"/>
    </source>
</evidence>
<dbReference type="HOGENOM" id="CLU_2105543_0_0_6"/>
<dbReference type="RefSeq" id="WP_011400072.1">
    <property type="nucleotide sequence ID" value="NC_007645.1"/>
</dbReference>